<feature type="transmembrane region" description="Helical" evidence="1">
    <location>
        <begin position="264"/>
        <end position="283"/>
    </location>
</feature>
<dbReference type="EMBL" id="CP147846">
    <property type="protein sequence ID" value="WXG71063.1"/>
    <property type="molecule type" value="Genomic_DNA"/>
</dbReference>
<feature type="transmembrane region" description="Helical" evidence="1">
    <location>
        <begin position="304"/>
        <end position="326"/>
    </location>
</feature>
<feature type="transmembrane region" description="Helical" evidence="1">
    <location>
        <begin position="142"/>
        <end position="165"/>
    </location>
</feature>
<keyword evidence="1" id="KW-0812">Transmembrane</keyword>
<proteinExistence type="predicted"/>
<evidence type="ECO:0000313" key="3">
    <source>
        <dbReference type="EMBL" id="WXG71063.1"/>
    </source>
</evidence>
<dbReference type="InterPro" id="IPR007349">
    <property type="entry name" value="DUF418"/>
</dbReference>
<dbReference type="InterPro" id="IPR052529">
    <property type="entry name" value="Bact_Transport_Assoc"/>
</dbReference>
<dbReference type="PANTHER" id="PTHR30590">
    <property type="entry name" value="INNER MEMBRANE PROTEIN"/>
    <property type="match status" value="1"/>
</dbReference>
<dbReference type="Proteomes" id="UP001432000">
    <property type="component" value="Chromosome"/>
</dbReference>
<keyword evidence="1" id="KW-1133">Transmembrane helix</keyword>
<sequence>MTTDARYRSLDVLRGIAILGTLGTNVWIFTSGSGLVGYLETLGTAQGGWGIAERVLQQLAQGKFLGLLTIMFGIGLAIQQRSALRNNVRWPGRYPLRAALLFVDGLLHFVLFTEFDVLMGYAITGLVVAYVLVTSERAQRRWMVCAAVVHVFLITAIAAAMLTLASSASGDPLSPNPYADGSFWDLMVFRLDNALAFRAETILILPMSIALFLLGARLFRAGVLGEEGAVLRRRLLLVGLVAAPADFVVGMFGSSAGLIVSRYLLAPLVSLGILALVAQHYIGRSGMTFVTGRLSEIGRMALSGYVLQNVVASTLCYGWGFGIAIGLDTGPLRVLGTVSVYIVTVVCVSTFAHVWLRRYQRGPIEWLWNYSFERIPLRTL</sequence>
<keyword evidence="1" id="KW-0472">Membrane</keyword>
<feature type="transmembrane region" description="Helical" evidence="1">
    <location>
        <begin position="338"/>
        <end position="356"/>
    </location>
</feature>
<organism evidence="3 4">
    <name type="scientific">Rhodococcus sovatensis</name>
    <dbReference type="NCBI Taxonomy" id="1805840"/>
    <lineage>
        <taxon>Bacteria</taxon>
        <taxon>Bacillati</taxon>
        <taxon>Actinomycetota</taxon>
        <taxon>Actinomycetes</taxon>
        <taxon>Mycobacteriales</taxon>
        <taxon>Nocardiaceae</taxon>
        <taxon>Rhodococcus</taxon>
    </lineage>
</organism>
<reference evidence="3 4" key="1">
    <citation type="submission" date="2024-03" db="EMBL/GenBank/DDBJ databases">
        <title>Natural products discovery in diverse microorganisms through a two-stage MS feature dereplication strategy.</title>
        <authorList>
            <person name="Zhang R."/>
        </authorList>
    </citation>
    <scope>NUCLEOTIDE SEQUENCE [LARGE SCALE GENOMIC DNA]</scope>
    <source>
        <strain evidence="3 4">18930</strain>
    </source>
</reference>
<name>A0ABZ2PUZ3_9NOCA</name>
<feature type="transmembrane region" description="Helical" evidence="1">
    <location>
        <begin position="59"/>
        <end position="78"/>
    </location>
</feature>
<gene>
    <name evidence="3" type="ORF">WDS16_11560</name>
</gene>
<feature type="transmembrane region" description="Helical" evidence="1">
    <location>
        <begin position="12"/>
        <end position="39"/>
    </location>
</feature>
<accession>A0ABZ2PUZ3</accession>
<evidence type="ECO:0000259" key="2">
    <source>
        <dbReference type="Pfam" id="PF04235"/>
    </source>
</evidence>
<keyword evidence="4" id="KW-1185">Reference proteome</keyword>
<feature type="domain" description="DUF418" evidence="2">
    <location>
        <begin position="219"/>
        <end position="368"/>
    </location>
</feature>
<evidence type="ECO:0000313" key="4">
    <source>
        <dbReference type="Proteomes" id="UP001432000"/>
    </source>
</evidence>
<dbReference type="Pfam" id="PF04235">
    <property type="entry name" value="DUF418"/>
    <property type="match status" value="1"/>
</dbReference>
<evidence type="ECO:0000256" key="1">
    <source>
        <dbReference type="SAM" id="Phobius"/>
    </source>
</evidence>
<feature type="transmembrane region" description="Helical" evidence="1">
    <location>
        <begin position="195"/>
        <end position="214"/>
    </location>
</feature>
<dbReference type="PANTHER" id="PTHR30590:SF2">
    <property type="entry name" value="INNER MEMBRANE PROTEIN"/>
    <property type="match status" value="1"/>
</dbReference>
<dbReference type="RefSeq" id="WP_338892792.1">
    <property type="nucleotide sequence ID" value="NZ_CP147846.1"/>
</dbReference>
<feature type="transmembrane region" description="Helical" evidence="1">
    <location>
        <begin position="118"/>
        <end position="135"/>
    </location>
</feature>
<protein>
    <submittedName>
        <fullName evidence="3">DUF418 domain-containing protein</fullName>
    </submittedName>
</protein>
<feature type="transmembrane region" description="Helical" evidence="1">
    <location>
        <begin position="235"/>
        <end position="258"/>
    </location>
</feature>
<feature type="transmembrane region" description="Helical" evidence="1">
    <location>
        <begin position="94"/>
        <end position="112"/>
    </location>
</feature>